<evidence type="ECO:0000313" key="2">
    <source>
        <dbReference type="Proteomes" id="UP001459277"/>
    </source>
</evidence>
<proteinExistence type="predicted"/>
<dbReference type="EMBL" id="JAZDWU010000005">
    <property type="protein sequence ID" value="KAL0000351.1"/>
    <property type="molecule type" value="Genomic_DNA"/>
</dbReference>
<comment type="caution">
    <text evidence="1">The sequence shown here is derived from an EMBL/GenBank/DDBJ whole genome shotgun (WGS) entry which is preliminary data.</text>
</comment>
<evidence type="ECO:0000313" key="1">
    <source>
        <dbReference type="EMBL" id="KAL0000351.1"/>
    </source>
</evidence>
<name>A0AAW2CV72_9ROSI</name>
<gene>
    <name evidence="1" type="ORF">SO802_014132</name>
</gene>
<protein>
    <submittedName>
        <fullName evidence="1">Uncharacterized protein</fullName>
    </submittedName>
</protein>
<reference evidence="1 2" key="1">
    <citation type="submission" date="2024-01" db="EMBL/GenBank/DDBJ databases">
        <title>A telomere-to-telomere, gap-free genome of sweet tea (Lithocarpus litseifolius).</title>
        <authorList>
            <person name="Zhou J."/>
        </authorList>
    </citation>
    <scope>NUCLEOTIDE SEQUENCE [LARGE SCALE GENOMIC DNA]</scope>
    <source>
        <strain evidence="1">Zhou-2022a</strain>
        <tissue evidence="1">Leaf</tissue>
    </source>
</reference>
<accession>A0AAW2CV72</accession>
<organism evidence="1 2">
    <name type="scientific">Lithocarpus litseifolius</name>
    <dbReference type="NCBI Taxonomy" id="425828"/>
    <lineage>
        <taxon>Eukaryota</taxon>
        <taxon>Viridiplantae</taxon>
        <taxon>Streptophyta</taxon>
        <taxon>Embryophyta</taxon>
        <taxon>Tracheophyta</taxon>
        <taxon>Spermatophyta</taxon>
        <taxon>Magnoliopsida</taxon>
        <taxon>eudicotyledons</taxon>
        <taxon>Gunneridae</taxon>
        <taxon>Pentapetalae</taxon>
        <taxon>rosids</taxon>
        <taxon>fabids</taxon>
        <taxon>Fagales</taxon>
        <taxon>Fagaceae</taxon>
        <taxon>Lithocarpus</taxon>
    </lineage>
</organism>
<dbReference type="AlphaFoldDB" id="A0AAW2CV72"/>
<keyword evidence="2" id="KW-1185">Reference proteome</keyword>
<dbReference type="Proteomes" id="UP001459277">
    <property type="component" value="Unassembled WGS sequence"/>
</dbReference>
<sequence>MDLRMKKYSNKKLVNLPRYDLLVKFLTCQQKFILIANELVVYKDLESKFVYIIFPIYIGMDLRMNKYSNKKLVNLPRYDLLVKFLTCQQKFVLFANELVVYKDLESKFCYNNDQLIDIF</sequence>